<reference evidence="2" key="1">
    <citation type="journal article" date="2019" name="Int. J. Syst. Evol. Microbiol.">
        <title>The Global Catalogue of Microorganisms (GCM) 10K type strain sequencing project: providing services to taxonomists for standard genome sequencing and annotation.</title>
        <authorList>
            <consortium name="The Broad Institute Genomics Platform"/>
            <consortium name="The Broad Institute Genome Sequencing Center for Infectious Disease"/>
            <person name="Wu L."/>
            <person name="Ma J."/>
        </authorList>
    </citation>
    <scope>NUCLEOTIDE SEQUENCE [LARGE SCALE GENOMIC DNA]</scope>
    <source>
        <strain evidence="2">NBRC 105830</strain>
    </source>
</reference>
<keyword evidence="2" id="KW-1185">Reference proteome</keyword>
<proteinExistence type="predicted"/>
<sequence length="72" mass="7470">MRAARRAEVAAALPAAGVLVDPDAVELGVALAEALADRRVEATRCRSAAKARLKASIAGTCAWAVFWPPSPQ</sequence>
<organism evidence="1 2">
    <name type="scientific">Arsenicicoccus piscis</name>
    <dbReference type="NCBI Taxonomy" id="673954"/>
    <lineage>
        <taxon>Bacteria</taxon>
        <taxon>Bacillati</taxon>
        <taxon>Actinomycetota</taxon>
        <taxon>Actinomycetes</taxon>
        <taxon>Micrococcales</taxon>
        <taxon>Intrasporangiaceae</taxon>
        <taxon>Arsenicicoccus</taxon>
    </lineage>
</organism>
<gene>
    <name evidence="1" type="ORF">GCM10025862_39180</name>
</gene>
<evidence type="ECO:0000313" key="1">
    <source>
        <dbReference type="EMBL" id="GMA21897.1"/>
    </source>
</evidence>
<comment type="caution">
    <text evidence="1">The sequence shown here is derived from an EMBL/GenBank/DDBJ whole genome shotgun (WGS) entry which is preliminary data.</text>
</comment>
<accession>A0ABQ6HU30</accession>
<dbReference type="Proteomes" id="UP001157109">
    <property type="component" value="Unassembled WGS sequence"/>
</dbReference>
<protein>
    <submittedName>
        <fullName evidence="1">Uncharacterized protein</fullName>
    </submittedName>
</protein>
<name>A0ABQ6HU30_9MICO</name>
<dbReference type="EMBL" id="BSUJ01000001">
    <property type="protein sequence ID" value="GMA21897.1"/>
    <property type="molecule type" value="Genomic_DNA"/>
</dbReference>
<evidence type="ECO:0000313" key="2">
    <source>
        <dbReference type="Proteomes" id="UP001157109"/>
    </source>
</evidence>